<dbReference type="STRING" id="593133.SAMN04488006_3016"/>
<evidence type="ECO:0000256" key="2">
    <source>
        <dbReference type="ARBA" id="ARBA00023315"/>
    </source>
</evidence>
<dbReference type="GO" id="GO:0016747">
    <property type="term" value="F:acyltransferase activity, transferring groups other than amino-acyl groups"/>
    <property type="evidence" value="ECO:0007669"/>
    <property type="project" value="InterPro"/>
</dbReference>
<keyword evidence="5" id="KW-1185">Reference proteome</keyword>
<accession>A0A1I6SF71</accession>
<reference evidence="5" key="1">
    <citation type="submission" date="2016-10" db="EMBL/GenBank/DDBJ databases">
        <authorList>
            <person name="Varghese N."/>
            <person name="Submissions S."/>
        </authorList>
    </citation>
    <scope>NUCLEOTIDE SEQUENCE [LARGE SCALE GENOMIC DNA]</scope>
    <source>
        <strain evidence="5">DSM 24450</strain>
    </source>
</reference>
<dbReference type="AlphaFoldDB" id="A0A1I6SF71"/>
<dbReference type="CDD" id="cd04301">
    <property type="entry name" value="NAT_SF"/>
    <property type="match status" value="1"/>
</dbReference>
<evidence type="ECO:0000313" key="4">
    <source>
        <dbReference type="EMBL" id="SFS75612.1"/>
    </source>
</evidence>
<dbReference type="OrthoDB" id="1096234at2"/>
<dbReference type="InterPro" id="IPR016181">
    <property type="entry name" value="Acyl_CoA_acyltransferase"/>
</dbReference>
<dbReference type="InterPro" id="IPR000182">
    <property type="entry name" value="GNAT_dom"/>
</dbReference>
<protein>
    <submittedName>
        <fullName evidence="4">Acetyltransferase (GNAT) domain-containing protein</fullName>
    </submittedName>
</protein>
<gene>
    <name evidence="4" type="ORF">SAMN04488006_3016</name>
</gene>
<dbReference type="Gene3D" id="3.40.630.30">
    <property type="match status" value="1"/>
</dbReference>
<evidence type="ECO:0000259" key="3">
    <source>
        <dbReference type="PROSITE" id="PS51186"/>
    </source>
</evidence>
<dbReference type="InterPro" id="IPR050680">
    <property type="entry name" value="YpeA/RimI_acetyltransf"/>
</dbReference>
<keyword evidence="2" id="KW-0012">Acyltransferase</keyword>
<dbReference type="RefSeq" id="WP_090229326.1">
    <property type="nucleotide sequence ID" value="NZ_FOZP01000008.1"/>
</dbReference>
<dbReference type="EMBL" id="FOZP01000008">
    <property type="protein sequence ID" value="SFS75612.1"/>
    <property type="molecule type" value="Genomic_DNA"/>
</dbReference>
<organism evidence="4 5">
    <name type="scientific">Lutibacter maritimus</name>
    <dbReference type="NCBI Taxonomy" id="593133"/>
    <lineage>
        <taxon>Bacteria</taxon>
        <taxon>Pseudomonadati</taxon>
        <taxon>Bacteroidota</taxon>
        <taxon>Flavobacteriia</taxon>
        <taxon>Flavobacteriales</taxon>
        <taxon>Flavobacteriaceae</taxon>
        <taxon>Lutibacter</taxon>
    </lineage>
</organism>
<evidence type="ECO:0000256" key="1">
    <source>
        <dbReference type="ARBA" id="ARBA00022679"/>
    </source>
</evidence>
<keyword evidence="1 4" id="KW-0808">Transferase</keyword>
<name>A0A1I6SF71_9FLAO</name>
<dbReference type="PROSITE" id="PS51186">
    <property type="entry name" value="GNAT"/>
    <property type="match status" value="1"/>
</dbReference>
<dbReference type="PANTHER" id="PTHR43420">
    <property type="entry name" value="ACETYLTRANSFERASE"/>
    <property type="match status" value="1"/>
</dbReference>
<evidence type="ECO:0000313" key="5">
    <source>
        <dbReference type="Proteomes" id="UP000199312"/>
    </source>
</evidence>
<sequence length="243" mass="27613">MENIKNNINNLTNLWTIASKPFNGFATDHLISCCQINNAEWPNRIWTTQQLSVDIIQSIKEISENSNANLRFVNFENLEVNNTTLIESLGFKLTSSLPGMSLKLNQYFPQSTRINLKMVTNKAEAKKWSSIFKEAFGYLISAETVLKSMDKIKYYIIYDKKTVIGTIILHQNNNIAGIHSLGVLPDMRGKGYAKEIMHFILNEALKQGATLATLQASSIAKKMYENLGFKIDFTMNNYKLKTQ</sequence>
<proteinExistence type="predicted"/>
<feature type="domain" description="N-acetyltransferase" evidence="3">
    <location>
        <begin position="114"/>
        <end position="243"/>
    </location>
</feature>
<dbReference type="Pfam" id="PF00583">
    <property type="entry name" value="Acetyltransf_1"/>
    <property type="match status" value="1"/>
</dbReference>
<dbReference type="Proteomes" id="UP000199312">
    <property type="component" value="Unassembled WGS sequence"/>
</dbReference>
<dbReference type="SUPFAM" id="SSF55729">
    <property type="entry name" value="Acyl-CoA N-acyltransferases (Nat)"/>
    <property type="match status" value="1"/>
</dbReference>